<keyword evidence="4" id="KW-0175">Coiled coil</keyword>
<feature type="compositionally biased region" description="Basic and acidic residues" evidence="5">
    <location>
        <begin position="172"/>
        <end position="185"/>
    </location>
</feature>
<feature type="compositionally biased region" description="Pro residues" evidence="5">
    <location>
        <begin position="26"/>
        <end position="40"/>
    </location>
</feature>
<gene>
    <name evidence="7" type="ORF">OBBRIDRAFT_783552</name>
</gene>
<dbReference type="Pfam" id="PF12066">
    <property type="entry name" value="SERRATE_Ars2_N"/>
    <property type="match status" value="1"/>
</dbReference>
<evidence type="ECO:0000313" key="7">
    <source>
        <dbReference type="EMBL" id="OCH86215.1"/>
    </source>
</evidence>
<dbReference type="PROSITE" id="PS00028">
    <property type="entry name" value="ZINC_FINGER_C2H2_1"/>
    <property type="match status" value="1"/>
</dbReference>
<dbReference type="EMBL" id="KV722538">
    <property type="protein sequence ID" value="OCH86215.1"/>
    <property type="molecule type" value="Genomic_DNA"/>
</dbReference>
<protein>
    <recommendedName>
        <fullName evidence="6">C2H2-type domain-containing protein</fullName>
    </recommendedName>
</protein>
<dbReference type="GO" id="GO:0016604">
    <property type="term" value="C:nuclear body"/>
    <property type="evidence" value="ECO:0007669"/>
    <property type="project" value="TreeGrafter"/>
</dbReference>
<reference evidence="7 8" key="1">
    <citation type="submission" date="2016-07" db="EMBL/GenBank/DDBJ databases">
        <title>Draft genome of the white-rot fungus Obba rivulosa 3A-2.</title>
        <authorList>
            <consortium name="DOE Joint Genome Institute"/>
            <person name="Miettinen O."/>
            <person name="Riley R."/>
            <person name="Acob R."/>
            <person name="Barry K."/>
            <person name="Cullen D."/>
            <person name="De Vries R."/>
            <person name="Hainaut M."/>
            <person name="Hatakka A."/>
            <person name="Henrissat B."/>
            <person name="Hilden K."/>
            <person name="Kuo R."/>
            <person name="Labutti K."/>
            <person name="Lipzen A."/>
            <person name="Makela M.R."/>
            <person name="Sandor L."/>
            <person name="Spatafora J.W."/>
            <person name="Grigoriev I.V."/>
            <person name="Hibbett D.S."/>
        </authorList>
    </citation>
    <scope>NUCLEOTIDE SEQUENCE [LARGE SCALE GENOMIC DNA]</scope>
    <source>
        <strain evidence="7 8">3A-2</strain>
    </source>
</reference>
<feature type="compositionally biased region" description="Acidic residues" evidence="5">
    <location>
        <begin position="304"/>
        <end position="319"/>
    </location>
</feature>
<dbReference type="InterPro" id="IPR013087">
    <property type="entry name" value="Znf_C2H2_type"/>
</dbReference>
<feature type="region of interest" description="Disordered" evidence="5">
    <location>
        <begin position="504"/>
        <end position="524"/>
    </location>
</feature>
<dbReference type="Pfam" id="PF04959">
    <property type="entry name" value="ARS2"/>
    <property type="match status" value="1"/>
</dbReference>
<feature type="region of interest" description="Disordered" evidence="5">
    <location>
        <begin position="1"/>
        <end position="46"/>
    </location>
</feature>
<dbReference type="OrthoDB" id="342064at2759"/>
<feature type="region of interest" description="Disordered" evidence="5">
    <location>
        <begin position="748"/>
        <end position="769"/>
    </location>
</feature>
<evidence type="ECO:0000256" key="1">
    <source>
        <dbReference type="ARBA" id="ARBA00004123"/>
    </source>
</evidence>
<evidence type="ECO:0000256" key="4">
    <source>
        <dbReference type="SAM" id="Coils"/>
    </source>
</evidence>
<organism evidence="7 8">
    <name type="scientific">Obba rivulosa</name>
    <dbReference type="NCBI Taxonomy" id="1052685"/>
    <lineage>
        <taxon>Eukaryota</taxon>
        <taxon>Fungi</taxon>
        <taxon>Dikarya</taxon>
        <taxon>Basidiomycota</taxon>
        <taxon>Agaricomycotina</taxon>
        <taxon>Agaricomycetes</taxon>
        <taxon>Polyporales</taxon>
        <taxon>Gelatoporiaceae</taxon>
        <taxon>Obba</taxon>
    </lineage>
</organism>
<sequence length="920" mass="104013">MSSWSGSAYPPPPPRGRSRSRSPYRGPYPPRPGYPDPAYPQDPYRADWDAYDRDRAWATYERERAAYEYSRRGRSRSPPADEAGRKRRRSVSPWDRERYEPRPRYNDDYDAHSRGYGNWSPHRGHYPPPPYSSSRRVAPPDPHTFDYPATLKQYAEWFRYYYPQQAIEEDNADKAAEQEAGDGSKPRNGIRTRWEKYKKEFSAQQLQRMFDHHRKSPWFAEKYDPVPEFVAMRQRVRKIGWRGRMDAFLLDLEAGKFDPDFHEPEPEPTSPAKENISNGEAAANGTDATVAQPAAEETKPTANGDDEMQFNPEAEDEGGDHDTNRGDANGRAAQNLRQNNRGEEISVQPEGNQVMIRTIPPDIGRVKLEDALSRLPGFTYLALGDPLQKRNYYRAGWLKFRDETDMATVMAELSDKKIEGFKLHVAHNTKPFISRVRYAPEVASKPDRLKKDLENAKILANLLEEEYSTLRKMKIDLSKEKKVDTAAATNGEAAESTQHDAVMTENVVDEEEEPEPRERGSEAVERRIEKVMADMRDQGLVEASDEKALEAKKTVVALDLYLAYLRAAFHTCYYCAVVTDHLEELQRKCVKHVRKPMSKTLLAEVKAAEAQKAEKEQHPEGDVEQEKPAEKEPPPKDKPAENRDWKRNDERWLEWLDSKVALLINRNGVDPRDYGGKSYEEELSKACEPHIKQEDEGKFRCKTCQKLFKATAFVEKHIANKHGELVKYLDDISYFNNFALDPHRIQPFTHPPTTVGNSQPPPPQAYGLQGPAYPPPAADYGRAPYQAPYGAYPPPYPNGAYWDPYAYPYGAPGGHPPPPPPRRDEGVTARRLSDRISGFAPGYEHNAEMTAVPASAGLPAKPIATLEPGPGGKRGRAGGPGGPPPPPPPDAKEDPRATAGKKVSYHDMDLVAEGDVELTY</sequence>
<feature type="region of interest" description="Disordered" evidence="5">
    <location>
        <begin position="606"/>
        <end position="644"/>
    </location>
</feature>
<feature type="region of interest" description="Disordered" evidence="5">
    <location>
        <begin position="67"/>
        <end position="144"/>
    </location>
</feature>
<dbReference type="Proteomes" id="UP000250043">
    <property type="component" value="Unassembled WGS sequence"/>
</dbReference>
<comment type="subcellular location">
    <subcellularLocation>
        <location evidence="1">Nucleus</location>
    </subcellularLocation>
</comment>
<feature type="region of interest" description="Disordered" evidence="5">
    <location>
        <begin position="170"/>
        <end position="191"/>
    </location>
</feature>
<evidence type="ECO:0000256" key="3">
    <source>
        <dbReference type="ARBA" id="ARBA00023242"/>
    </source>
</evidence>
<feature type="coiled-coil region" evidence="4">
    <location>
        <begin position="453"/>
        <end position="480"/>
    </location>
</feature>
<dbReference type="AlphaFoldDB" id="A0A8E2DFQ5"/>
<name>A0A8E2DFQ5_9APHY</name>
<comment type="similarity">
    <text evidence="2">Belongs to the ARS2 family.</text>
</comment>
<evidence type="ECO:0000256" key="5">
    <source>
        <dbReference type="SAM" id="MobiDB-lite"/>
    </source>
</evidence>
<evidence type="ECO:0000256" key="2">
    <source>
        <dbReference type="ARBA" id="ARBA00005407"/>
    </source>
</evidence>
<evidence type="ECO:0000313" key="8">
    <source>
        <dbReference type="Proteomes" id="UP000250043"/>
    </source>
</evidence>
<dbReference type="InterPro" id="IPR021933">
    <property type="entry name" value="SERRATE/Ars2_N"/>
</dbReference>
<dbReference type="InterPro" id="IPR007042">
    <property type="entry name" value="SERRATE/Ars2_C"/>
</dbReference>
<feature type="region of interest" description="Disordered" evidence="5">
    <location>
        <begin position="860"/>
        <end position="920"/>
    </location>
</feature>
<keyword evidence="3" id="KW-0539">Nucleus</keyword>
<feature type="compositionally biased region" description="Gly residues" evidence="5">
    <location>
        <begin position="869"/>
        <end position="880"/>
    </location>
</feature>
<dbReference type="PANTHER" id="PTHR13165:SF0">
    <property type="entry name" value="SERRATE RNA EFFECTOR MOLECULE HOMOLOG"/>
    <property type="match status" value="1"/>
</dbReference>
<dbReference type="InterPro" id="IPR039727">
    <property type="entry name" value="SE/Ars2"/>
</dbReference>
<dbReference type="PANTHER" id="PTHR13165">
    <property type="entry name" value="ARSENITE-RESISTANCE PROTEIN 2"/>
    <property type="match status" value="1"/>
</dbReference>
<evidence type="ECO:0000259" key="6">
    <source>
        <dbReference type="PROSITE" id="PS00028"/>
    </source>
</evidence>
<keyword evidence="8" id="KW-1185">Reference proteome</keyword>
<proteinExistence type="inferred from homology"/>
<accession>A0A8E2DFQ5</accession>
<dbReference type="GO" id="GO:0016070">
    <property type="term" value="P:RNA metabolic process"/>
    <property type="evidence" value="ECO:0007669"/>
    <property type="project" value="UniProtKB-ARBA"/>
</dbReference>
<feature type="compositionally biased region" description="Acidic residues" evidence="5">
    <location>
        <begin position="910"/>
        <end position="920"/>
    </location>
</feature>
<feature type="region of interest" description="Disordered" evidence="5">
    <location>
        <begin position="257"/>
        <end position="345"/>
    </location>
</feature>
<feature type="compositionally biased region" description="Basic and acidic residues" evidence="5">
    <location>
        <begin position="94"/>
        <end position="113"/>
    </location>
</feature>
<feature type="domain" description="C2H2-type" evidence="6">
    <location>
        <begin position="701"/>
        <end position="722"/>
    </location>
</feature>
<dbReference type="GO" id="GO:0031047">
    <property type="term" value="P:regulatory ncRNA-mediated gene silencing"/>
    <property type="evidence" value="ECO:0007669"/>
    <property type="project" value="UniProtKB-ARBA"/>
</dbReference>